<dbReference type="InterPro" id="IPR004360">
    <property type="entry name" value="Glyas_Fos-R_dOase_dom"/>
</dbReference>
<comment type="caution">
    <text evidence="2">The sequence shown here is derived from an EMBL/GenBank/DDBJ whole genome shotgun (WGS) entry which is preliminary data.</text>
</comment>
<dbReference type="Gene3D" id="3.10.180.10">
    <property type="entry name" value="2,3-Dihydroxybiphenyl 1,2-Dioxygenase, domain 1"/>
    <property type="match status" value="1"/>
</dbReference>
<name>A0A930UBI4_9GAMM</name>
<reference evidence="2" key="1">
    <citation type="submission" date="2020-10" db="EMBL/GenBank/DDBJ databases">
        <title>An improved Amphimedon queenslandica hologenome assembly reveals how three proteobacterial symbionts can extend the metabolic phenotypic of their marine sponge host.</title>
        <authorList>
            <person name="Degnan B."/>
            <person name="Degnan S."/>
            <person name="Xiang X."/>
        </authorList>
    </citation>
    <scope>NUCLEOTIDE SEQUENCE</scope>
    <source>
        <strain evidence="2">AqS2</strain>
    </source>
</reference>
<protein>
    <submittedName>
        <fullName evidence="2">VOC family protein</fullName>
    </submittedName>
</protein>
<gene>
    <name evidence="2" type="ORF">ISN26_02140</name>
</gene>
<proteinExistence type="predicted"/>
<dbReference type="Proteomes" id="UP000604381">
    <property type="component" value="Unassembled WGS sequence"/>
</dbReference>
<keyword evidence="3" id="KW-1185">Reference proteome</keyword>
<sequence>MDWKPDETNFLSVHLVVTDMKQSIDFYKEVLGFEESDSWKLESKGEVPHYIDMTYQGKRVISFGAEDGPTNHEKLQSPATSGHAGALRLWLYVEDVDATLARAVAAGGKEMWPANDAFWGDRMAAFADPSGYVWTIAQHTGKMGTPPNFDG</sequence>
<dbReference type="PROSITE" id="PS51819">
    <property type="entry name" value="VOC"/>
    <property type="match status" value="1"/>
</dbReference>
<accession>A0A930UBI4</accession>
<dbReference type="AlphaFoldDB" id="A0A930UBI4"/>
<organism evidence="2 3">
    <name type="scientific">Candidatus Amphirhobacter heronislandensis</name>
    <dbReference type="NCBI Taxonomy" id="1732024"/>
    <lineage>
        <taxon>Bacteria</taxon>
        <taxon>Pseudomonadati</taxon>
        <taxon>Pseudomonadota</taxon>
        <taxon>Gammaproteobacteria</taxon>
        <taxon>Candidatus Tethybacterales</taxon>
        <taxon>Candidatus Tethybacteraceae</taxon>
        <taxon>Candidatus Amphirhobacter</taxon>
    </lineage>
</organism>
<evidence type="ECO:0000313" key="3">
    <source>
        <dbReference type="Proteomes" id="UP000604381"/>
    </source>
</evidence>
<dbReference type="SUPFAM" id="SSF54593">
    <property type="entry name" value="Glyoxalase/Bleomycin resistance protein/Dihydroxybiphenyl dioxygenase"/>
    <property type="match status" value="1"/>
</dbReference>
<feature type="domain" description="VOC" evidence="1">
    <location>
        <begin position="9"/>
        <end position="139"/>
    </location>
</feature>
<evidence type="ECO:0000259" key="1">
    <source>
        <dbReference type="PROSITE" id="PS51819"/>
    </source>
</evidence>
<dbReference type="InterPro" id="IPR037523">
    <property type="entry name" value="VOC_core"/>
</dbReference>
<dbReference type="PANTHER" id="PTHR36503:SF3">
    <property type="entry name" value="BLR0126 PROTEIN"/>
    <property type="match status" value="1"/>
</dbReference>
<dbReference type="EMBL" id="JADHEI010000028">
    <property type="protein sequence ID" value="MBF2734880.1"/>
    <property type="molecule type" value="Genomic_DNA"/>
</dbReference>
<dbReference type="PANTHER" id="PTHR36503">
    <property type="entry name" value="BLR2520 PROTEIN"/>
    <property type="match status" value="1"/>
</dbReference>
<dbReference type="Pfam" id="PF00903">
    <property type="entry name" value="Glyoxalase"/>
    <property type="match status" value="1"/>
</dbReference>
<evidence type="ECO:0000313" key="2">
    <source>
        <dbReference type="EMBL" id="MBF2734880.1"/>
    </source>
</evidence>
<dbReference type="InterPro" id="IPR029068">
    <property type="entry name" value="Glyas_Bleomycin-R_OHBP_Dase"/>
</dbReference>